<gene>
    <name evidence="1" type="ORF">G3I21_00160</name>
</gene>
<sequence>MELLPDGATEARVRRVWARLAELGMPSLAGHRHATNRPHLTLTTASEWAWDVRPALTEALSVLPLPLRLEGTLRFEGRTSVLAWGVVPDAGLVALQRQVWELLPEAGNPLFEPENWVPHLSLGRTRSGPGSWPPELLPSELSEPWEGRFAAARSYDSESRTVERLI</sequence>
<evidence type="ECO:0000313" key="2">
    <source>
        <dbReference type="Proteomes" id="UP000470520"/>
    </source>
</evidence>
<evidence type="ECO:0000313" key="1">
    <source>
        <dbReference type="EMBL" id="NEB90181.1"/>
    </source>
</evidence>
<dbReference type="Gene3D" id="3.90.1140.10">
    <property type="entry name" value="Cyclic phosphodiesterase"/>
    <property type="match status" value="1"/>
</dbReference>
<accession>A0A7K3QJW3</accession>
<dbReference type="AlphaFoldDB" id="A0A7K3QJW3"/>
<dbReference type="InterPro" id="IPR009097">
    <property type="entry name" value="Cyclic_Pdiesterase"/>
</dbReference>
<keyword evidence="1" id="KW-0436">Ligase</keyword>
<dbReference type="EMBL" id="JAAGMR010000001">
    <property type="protein sequence ID" value="NEB90181.1"/>
    <property type="molecule type" value="Genomic_DNA"/>
</dbReference>
<proteinExistence type="predicted"/>
<organism evidence="1 2">
    <name type="scientific">Streptomyces bauhiniae</name>
    <dbReference type="NCBI Taxonomy" id="2340725"/>
    <lineage>
        <taxon>Bacteria</taxon>
        <taxon>Bacillati</taxon>
        <taxon>Actinomycetota</taxon>
        <taxon>Actinomycetes</taxon>
        <taxon>Kitasatosporales</taxon>
        <taxon>Streptomycetaceae</taxon>
        <taxon>Streptomyces</taxon>
    </lineage>
</organism>
<comment type="caution">
    <text evidence="1">The sequence shown here is derived from an EMBL/GenBank/DDBJ whole genome shotgun (WGS) entry which is preliminary data.</text>
</comment>
<reference evidence="1 2" key="1">
    <citation type="submission" date="2020-01" db="EMBL/GenBank/DDBJ databases">
        <title>Insect and environment-associated Actinomycetes.</title>
        <authorList>
            <person name="Currrie C."/>
            <person name="Chevrette M."/>
            <person name="Carlson C."/>
            <person name="Stubbendieck R."/>
            <person name="Wendt-Pienkowski E."/>
        </authorList>
    </citation>
    <scope>NUCLEOTIDE SEQUENCE [LARGE SCALE GENOMIC DNA]</scope>
    <source>
        <strain evidence="1 2">SID7754</strain>
    </source>
</reference>
<dbReference type="GO" id="GO:0016874">
    <property type="term" value="F:ligase activity"/>
    <property type="evidence" value="ECO:0007669"/>
    <property type="project" value="UniProtKB-KW"/>
</dbReference>
<name>A0A7K3QJW3_9ACTN</name>
<protein>
    <submittedName>
        <fullName evidence="1">2'-5' RNA ligase family protein</fullName>
    </submittedName>
</protein>
<dbReference type="SUPFAM" id="SSF55144">
    <property type="entry name" value="LigT-like"/>
    <property type="match status" value="1"/>
</dbReference>
<dbReference type="Pfam" id="PF13563">
    <property type="entry name" value="2_5_RNA_ligase2"/>
    <property type="match status" value="1"/>
</dbReference>
<dbReference type="Proteomes" id="UP000470520">
    <property type="component" value="Unassembled WGS sequence"/>
</dbReference>